<proteinExistence type="predicted"/>
<feature type="domain" description="Response regulatory" evidence="17">
    <location>
        <begin position="667"/>
        <end position="787"/>
    </location>
</feature>
<feature type="modified residue" description="4-aspartylphosphate" evidence="14">
    <location>
        <position position="721"/>
    </location>
</feature>
<evidence type="ECO:0000256" key="7">
    <source>
        <dbReference type="ARBA" id="ARBA00022741"/>
    </source>
</evidence>
<dbReference type="CDD" id="cd17546">
    <property type="entry name" value="REC_hyHK_CKI1_RcsC-like"/>
    <property type="match status" value="1"/>
</dbReference>
<dbReference type="SMART" id="SM00448">
    <property type="entry name" value="REC"/>
    <property type="match status" value="2"/>
</dbReference>
<dbReference type="Proteomes" id="UP001482520">
    <property type="component" value="Unassembled WGS sequence"/>
</dbReference>
<keyword evidence="12" id="KW-0472">Membrane</keyword>
<dbReference type="PROSITE" id="PS50112">
    <property type="entry name" value="PAS"/>
    <property type="match status" value="2"/>
</dbReference>
<name>A0ABV1NXA8_9ACTN</name>
<dbReference type="PANTHER" id="PTHR45339:SF1">
    <property type="entry name" value="HYBRID SIGNAL TRANSDUCTION HISTIDINE KINASE J"/>
    <property type="match status" value="1"/>
</dbReference>
<evidence type="ECO:0000256" key="2">
    <source>
        <dbReference type="ARBA" id="ARBA00004651"/>
    </source>
</evidence>
<accession>A0ABV1NXA8</accession>
<dbReference type="InterPro" id="IPR000700">
    <property type="entry name" value="PAS-assoc_C"/>
</dbReference>
<dbReference type="SMART" id="SM00091">
    <property type="entry name" value="PAS"/>
    <property type="match status" value="2"/>
</dbReference>
<evidence type="ECO:0000256" key="15">
    <source>
        <dbReference type="SAM" id="MobiDB-lite"/>
    </source>
</evidence>
<dbReference type="Pfam" id="PF00512">
    <property type="entry name" value="HisKA"/>
    <property type="match status" value="1"/>
</dbReference>
<dbReference type="InterPro" id="IPR011006">
    <property type="entry name" value="CheY-like_superfamily"/>
</dbReference>
<evidence type="ECO:0000256" key="10">
    <source>
        <dbReference type="ARBA" id="ARBA00022989"/>
    </source>
</evidence>
<dbReference type="InterPro" id="IPR001610">
    <property type="entry name" value="PAC"/>
</dbReference>
<evidence type="ECO:0000256" key="13">
    <source>
        <dbReference type="PROSITE-ProRule" id="PRU00110"/>
    </source>
</evidence>
<evidence type="ECO:0000256" key="14">
    <source>
        <dbReference type="PROSITE-ProRule" id="PRU00169"/>
    </source>
</evidence>
<dbReference type="InterPro" id="IPR013655">
    <property type="entry name" value="PAS_fold_3"/>
</dbReference>
<dbReference type="RefSeq" id="WP_349804265.1">
    <property type="nucleotide sequence ID" value="NZ_JBEGDP010000006.1"/>
</dbReference>
<dbReference type="Gene3D" id="1.20.120.160">
    <property type="entry name" value="HPT domain"/>
    <property type="match status" value="1"/>
</dbReference>
<keyword evidence="5 14" id="KW-0597">Phosphoprotein</keyword>
<dbReference type="SMART" id="SM00086">
    <property type="entry name" value="PAC"/>
    <property type="match status" value="2"/>
</dbReference>
<evidence type="ECO:0000259" key="18">
    <source>
        <dbReference type="PROSITE" id="PS50112"/>
    </source>
</evidence>
<organism evidence="21 22">
    <name type="scientific">Nocardioides kribbensis</name>
    <dbReference type="NCBI Taxonomy" id="305517"/>
    <lineage>
        <taxon>Bacteria</taxon>
        <taxon>Bacillati</taxon>
        <taxon>Actinomycetota</taxon>
        <taxon>Actinomycetes</taxon>
        <taxon>Propionibacteriales</taxon>
        <taxon>Nocardioidaceae</taxon>
        <taxon>Nocardioides</taxon>
    </lineage>
</organism>
<keyword evidence="4" id="KW-1003">Cell membrane</keyword>
<reference evidence="21 22" key="1">
    <citation type="submission" date="2024-02" db="EMBL/GenBank/DDBJ databases">
        <title>Full genome sequence of Nocardioides kribbensis.</title>
        <authorList>
            <person name="Poletto B.L."/>
            <person name="Silva G."/>
            <person name="Galante D."/>
            <person name="Campos K.R."/>
            <person name="Santos M.B.N."/>
            <person name="Sacchi C.T."/>
        </authorList>
    </citation>
    <scope>NUCLEOTIDE SEQUENCE [LARGE SCALE GENOMIC DNA]</scope>
    <source>
        <strain evidence="21 22">O4R</strain>
    </source>
</reference>
<keyword evidence="7" id="KW-0547">Nucleotide-binding</keyword>
<feature type="domain" description="PAS" evidence="18">
    <location>
        <begin position="1"/>
        <end position="70"/>
    </location>
</feature>
<dbReference type="InterPro" id="IPR008207">
    <property type="entry name" value="Sig_transdc_His_kin_Hpt_dom"/>
</dbReference>
<dbReference type="PROSITE" id="PS50110">
    <property type="entry name" value="RESPONSE_REGULATORY"/>
    <property type="match status" value="2"/>
</dbReference>
<evidence type="ECO:0000256" key="1">
    <source>
        <dbReference type="ARBA" id="ARBA00000085"/>
    </source>
</evidence>
<comment type="subcellular location">
    <subcellularLocation>
        <location evidence="2">Cell membrane</location>
        <topology evidence="2">Multi-pass membrane protein</topology>
    </subcellularLocation>
</comment>
<evidence type="ECO:0000313" key="21">
    <source>
        <dbReference type="EMBL" id="MEQ7847092.1"/>
    </source>
</evidence>
<keyword evidence="9" id="KW-0067">ATP-binding</keyword>
<feature type="domain" description="Histidine kinase" evidence="16">
    <location>
        <begin position="421"/>
        <end position="646"/>
    </location>
</feature>
<dbReference type="CDD" id="cd00082">
    <property type="entry name" value="HisKA"/>
    <property type="match status" value="1"/>
</dbReference>
<dbReference type="SUPFAM" id="SSF55874">
    <property type="entry name" value="ATPase domain of HSP90 chaperone/DNA topoisomerase II/histidine kinase"/>
    <property type="match status" value="1"/>
</dbReference>
<dbReference type="InterPro" id="IPR036890">
    <property type="entry name" value="HATPase_C_sf"/>
</dbReference>
<evidence type="ECO:0000256" key="12">
    <source>
        <dbReference type="ARBA" id="ARBA00023136"/>
    </source>
</evidence>
<keyword evidence="6" id="KW-0812">Transmembrane</keyword>
<sequence length="1071" mass="114591">MDLYRDIVESSPDGVWVVDLEGRTVYANRVIARMCGVPEHEAMAMDLREALDPGGVADFEAHLAELREGRVREAPVEVQLLRRDGGVLWTLTRESPLRDERGRLTRVIFTFTDYTERRATTEALRTSEASLAEAQQIARIGGWHWDLDTGLVTVSPALLALYGLPQDEPLTDVEGFLARVHPDDRADVEHAVSQALAGPEDLAFVARMRAGEGWVWTKGRGRVHEADGRRWMAGTHQDVTEAHETELALQDQVAQNALMQTVASAANQARTLEEVLLQARSLVLLHDDWVRGRAFVPVAGSDDLAPLHRGEVETAEDLSTPVETANELALARRVLRERRPRWDDARLTIGFPVTLDDEVCAVVTLTSDPPLYRHTMIEAMVGLVAGQLGRVAERERDDRALAAARDEAMAASLQKSEFLATMSHEIRTPLNGVIGLTDLLLRSGLETRQQRLASGVQVAGRALLGVINDILDFSKIEAGRLELETLDFEVRLVLDQVVGVLAESARTRGLDLSVSCHPDVPVVLAGDPTRLAQVLTNLVSNAVKFTETGGVAVRVTAAPTTGPAGDGGVRLAVSVSDSGVGVDPSELDHLFEPFTQADASTTRVYGGTGLGLAISREIVHAMGGDITYAPRDGGGSVFSFSVPLREAAGDGIDPAEVEARTLLSGHRVLVVDDVGANRLILEEQLSWWEISTVGAASAAEALDELARARAAGDPFDAVVLDLVMPGVDGLGLARAVRSDPAWDGVRLLVLTSTPAVAPEELDAAGVDDWLVKPVVTGVLRSTLVQLLGSATSGAAGDGAGQDAGESRTREQDDPAVLGRVLVVEDNAVNQMVATGLLEALGFEVVTVDDGAEGVARAAAEDWDVILMDVQMPHMDGYAATRAIRAAESGARRPIVAMTAAAVEGERERCLEAGMDDFLTKPVDPTALAATLGRWLGVEVEMPTALRRSAAPQAVAQLDLDRLEMLREVDEDGTYLARAIGNFVTNGTETLSRLRTLLAQDADPAEVRGCAHKLVGGALNLGARDAAEALRRVEHVAESGTTEGIEALLPDVEAELARARAAMLAWRDATLG</sequence>
<keyword evidence="11" id="KW-0902">Two-component regulatory system</keyword>
<dbReference type="CDD" id="cd00130">
    <property type="entry name" value="PAS"/>
    <property type="match status" value="2"/>
</dbReference>
<dbReference type="InterPro" id="IPR035965">
    <property type="entry name" value="PAS-like_dom_sf"/>
</dbReference>
<dbReference type="InterPro" id="IPR036097">
    <property type="entry name" value="HisK_dim/P_sf"/>
</dbReference>
<dbReference type="Gene3D" id="3.30.565.10">
    <property type="entry name" value="Histidine kinase-like ATPase, C-terminal domain"/>
    <property type="match status" value="1"/>
</dbReference>
<dbReference type="Pfam" id="PF08447">
    <property type="entry name" value="PAS_3"/>
    <property type="match status" value="1"/>
</dbReference>
<evidence type="ECO:0000256" key="6">
    <source>
        <dbReference type="ARBA" id="ARBA00022692"/>
    </source>
</evidence>
<dbReference type="SUPFAM" id="SSF52172">
    <property type="entry name" value="CheY-like"/>
    <property type="match status" value="2"/>
</dbReference>
<evidence type="ECO:0000259" key="19">
    <source>
        <dbReference type="PROSITE" id="PS50113"/>
    </source>
</evidence>
<dbReference type="Gene3D" id="3.30.450.20">
    <property type="entry name" value="PAS domain"/>
    <property type="match status" value="2"/>
</dbReference>
<dbReference type="Gene3D" id="3.40.50.2300">
    <property type="match status" value="2"/>
</dbReference>
<protein>
    <recommendedName>
        <fullName evidence="3">histidine kinase</fullName>
        <ecNumber evidence="3">2.7.13.3</ecNumber>
    </recommendedName>
</protein>
<feature type="domain" description="Response regulatory" evidence="17">
    <location>
        <begin position="819"/>
        <end position="935"/>
    </location>
</feature>
<gene>
    <name evidence="21" type="ORF">V6R90_07355</name>
</gene>
<feature type="domain" description="HPt" evidence="20">
    <location>
        <begin position="971"/>
        <end position="1065"/>
    </location>
</feature>
<evidence type="ECO:0000256" key="4">
    <source>
        <dbReference type="ARBA" id="ARBA00022475"/>
    </source>
</evidence>
<dbReference type="Pfam" id="PF00072">
    <property type="entry name" value="Response_reg"/>
    <property type="match status" value="2"/>
</dbReference>
<dbReference type="EC" id="2.7.13.3" evidence="3"/>
<keyword evidence="22" id="KW-1185">Reference proteome</keyword>
<evidence type="ECO:0000256" key="8">
    <source>
        <dbReference type="ARBA" id="ARBA00022777"/>
    </source>
</evidence>
<dbReference type="SUPFAM" id="SSF47226">
    <property type="entry name" value="Histidine-containing phosphotransfer domain, HPT domain"/>
    <property type="match status" value="1"/>
</dbReference>
<comment type="catalytic activity">
    <reaction evidence="1">
        <text>ATP + protein L-histidine = ADP + protein N-phospho-L-histidine.</text>
        <dbReference type="EC" id="2.7.13.3"/>
    </reaction>
</comment>
<keyword evidence="10" id="KW-1133">Transmembrane helix</keyword>
<dbReference type="PRINTS" id="PR00344">
    <property type="entry name" value="BCTRLSENSOR"/>
</dbReference>
<dbReference type="SMART" id="SM00387">
    <property type="entry name" value="HATPase_c"/>
    <property type="match status" value="1"/>
</dbReference>
<keyword evidence="8" id="KW-0418">Kinase</keyword>
<evidence type="ECO:0000256" key="5">
    <source>
        <dbReference type="ARBA" id="ARBA00022553"/>
    </source>
</evidence>
<feature type="domain" description="PAS" evidence="18">
    <location>
        <begin position="146"/>
        <end position="199"/>
    </location>
</feature>
<keyword evidence="8" id="KW-0808">Transferase</keyword>
<dbReference type="InterPro" id="IPR005467">
    <property type="entry name" value="His_kinase_dom"/>
</dbReference>
<dbReference type="SUPFAM" id="SSF47384">
    <property type="entry name" value="Homodimeric domain of signal transducing histidine kinase"/>
    <property type="match status" value="1"/>
</dbReference>
<dbReference type="InterPro" id="IPR036641">
    <property type="entry name" value="HPT_dom_sf"/>
</dbReference>
<feature type="modified residue" description="4-aspartylphosphate" evidence="14">
    <location>
        <position position="868"/>
    </location>
</feature>
<dbReference type="InterPro" id="IPR000014">
    <property type="entry name" value="PAS"/>
</dbReference>
<dbReference type="SUPFAM" id="SSF55785">
    <property type="entry name" value="PYP-like sensor domain (PAS domain)"/>
    <property type="match status" value="2"/>
</dbReference>
<dbReference type="Pfam" id="PF01627">
    <property type="entry name" value="Hpt"/>
    <property type="match status" value="1"/>
</dbReference>
<dbReference type="SMART" id="SM00388">
    <property type="entry name" value="HisKA"/>
    <property type="match status" value="1"/>
</dbReference>
<dbReference type="PANTHER" id="PTHR45339">
    <property type="entry name" value="HYBRID SIGNAL TRANSDUCTION HISTIDINE KINASE J"/>
    <property type="match status" value="1"/>
</dbReference>
<dbReference type="InterPro" id="IPR003661">
    <property type="entry name" value="HisK_dim/P_dom"/>
</dbReference>
<dbReference type="PROSITE" id="PS50113">
    <property type="entry name" value="PAC"/>
    <property type="match status" value="1"/>
</dbReference>
<dbReference type="InterPro" id="IPR003594">
    <property type="entry name" value="HATPase_dom"/>
</dbReference>
<dbReference type="Gene3D" id="1.10.287.130">
    <property type="match status" value="1"/>
</dbReference>
<feature type="modified residue" description="Phosphohistidine" evidence="13">
    <location>
        <position position="1011"/>
    </location>
</feature>
<dbReference type="CDD" id="cd16922">
    <property type="entry name" value="HATPase_EvgS-ArcB-TorS-like"/>
    <property type="match status" value="1"/>
</dbReference>
<dbReference type="InterPro" id="IPR004358">
    <property type="entry name" value="Sig_transdc_His_kin-like_C"/>
</dbReference>
<dbReference type="NCBIfam" id="TIGR00229">
    <property type="entry name" value="sensory_box"/>
    <property type="match status" value="1"/>
</dbReference>
<dbReference type="Pfam" id="PF02518">
    <property type="entry name" value="HATPase_c"/>
    <property type="match status" value="1"/>
</dbReference>
<dbReference type="InterPro" id="IPR001789">
    <property type="entry name" value="Sig_transdc_resp-reg_receiver"/>
</dbReference>
<evidence type="ECO:0000313" key="22">
    <source>
        <dbReference type="Proteomes" id="UP001482520"/>
    </source>
</evidence>
<dbReference type="PROSITE" id="PS50109">
    <property type="entry name" value="HIS_KIN"/>
    <property type="match status" value="1"/>
</dbReference>
<feature type="domain" description="PAC" evidence="19">
    <location>
        <begin position="74"/>
        <end position="126"/>
    </location>
</feature>
<dbReference type="InterPro" id="IPR013656">
    <property type="entry name" value="PAS_4"/>
</dbReference>
<comment type="caution">
    <text evidence="21">The sequence shown here is derived from an EMBL/GenBank/DDBJ whole genome shotgun (WGS) entry which is preliminary data.</text>
</comment>
<evidence type="ECO:0000256" key="9">
    <source>
        <dbReference type="ARBA" id="ARBA00022840"/>
    </source>
</evidence>
<dbReference type="EMBL" id="JBEGDP010000006">
    <property type="protein sequence ID" value="MEQ7847092.1"/>
    <property type="molecule type" value="Genomic_DNA"/>
</dbReference>
<evidence type="ECO:0000256" key="11">
    <source>
        <dbReference type="ARBA" id="ARBA00023012"/>
    </source>
</evidence>
<evidence type="ECO:0000259" key="20">
    <source>
        <dbReference type="PROSITE" id="PS50894"/>
    </source>
</evidence>
<feature type="region of interest" description="Disordered" evidence="15">
    <location>
        <begin position="793"/>
        <end position="812"/>
    </location>
</feature>
<dbReference type="PROSITE" id="PS50894">
    <property type="entry name" value="HPT"/>
    <property type="match status" value="1"/>
</dbReference>
<evidence type="ECO:0000256" key="3">
    <source>
        <dbReference type="ARBA" id="ARBA00012438"/>
    </source>
</evidence>
<dbReference type="Pfam" id="PF08448">
    <property type="entry name" value="PAS_4"/>
    <property type="match status" value="1"/>
</dbReference>
<evidence type="ECO:0000259" key="16">
    <source>
        <dbReference type="PROSITE" id="PS50109"/>
    </source>
</evidence>
<evidence type="ECO:0000259" key="17">
    <source>
        <dbReference type="PROSITE" id="PS50110"/>
    </source>
</evidence>